<dbReference type="AlphaFoldDB" id="A0A200RC68"/>
<dbReference type="GO" id="GO:0022857">
    <property type="term" value="F:transmembrane transporter activity"/>
    <property type="evidence" value="ECO:0007669"/>
    <property type="project" value="InterPro"/>
</dbReference>
<feature type="transmembrane region" description="Helical" evidence="6">
    <location>
        <begin position="609"/>
        <end position="630"/>
    </location>
</feature>
<feature type="transmembrane region" description="Helical" evidence="6">
    <location>
        <begin position="200"/>
        <end position="226"/>
    </location>
</feature>
<evidence type="ECO:0000256" key="3">
    <source>
        <dbReference type="ARBA" id="ARBA00022692"/>
    </source>
</evidence>
<feature type="transmembrane region" description="Helical" evidence="6">
    <location>
        <begin position="526"/>
        <end position="549"/>
    </location>
</feature>
<evidence type="ECO:0000256" key="6">
    <source>
        <dbReference type="SAM" id="Phobius"/>
    </source>
</evidence>
<evidence type="ECO:0000256" key="2">
    <source>
        <dbReference type="ARBA" id="ARBA00005982"/>
    </source>
</evidence>
<evidence type="ECO:0000313" key="7">
    <source>
        <dbReference type="EMBL" id="OVA20315.1"/>
    </source>
</evidence>
<dbReference type="CDD" id="cd17416">
    <property type="entry name" value="MFS_NPF1_2"/>
    <property type="match status" value="2"/>
</dbReference>
<dbReference type="STRING" id="56857.A0A200RC68"/>
<protein>
    <submittedName>
        <fullName evidence="7">Proton-dependent oligopeptide transporter family</fullName>
    </submittedName>
</protein>
<feature type="transmembrane region" description="Helical" evidence="6">
    <location>
        <begin position="650"/>
        <end position="676"/>
    </location>
</feature>
<evidence type="ECO:0000256" key="5">
    <source>
        <dbReference type="ARBA" id="ARBA00023136"/>
    </source>
</evidence>
<accession>A0A200RC68</accession>
<dbReference type="EMBL" id="MVGT01000143">
    <property type="protein sequence ID" value="OVA20315.1"/>
    <property type="molecule type" value="Genomic_DNA"/>
</dbReference>
<feature type="transmembrane region" description="Helical" evidence="6">
    <location>
        <begin position="1000"/>
        <end position="1020"/>
    </location>
</feature>
<dbReference type="OrthoDB" id="8904098at2759"/>
<feature type="transmembrane region" description="Helical" evidence="6">
    <location>
        <begin position="128"/>
        <end position="154"/>
    </location>
</feature>
<evidence type="ECO:0000256" key="4">
    <source>
        <dbReference type="ARBA" id="ARBA00022989"/>
    </source>
</evidence>
<proteinExistence type="inferred from homology"/>
<feature type="transmembrane region" description="Helical" evidence="6">
    <location>
        <begin position="1047"/>
        <end position="1071"/>
    </location>
</feature>
<gene>
    <name evidence="7" type="ORF">BVC80_157g126</name>
</gene>
<feature type="transmembrane region" description="Helical" evidence="6">
    <location>
        <begin position="874"/>
        <end position="898"/>
    </location>
</feature>
<dbReference type="GO" id="GO:0016020">
    <property type="term" value="C:membrane"/>
    <property type="evidence" value="ECO:0007669"/>
    <property type="project" value="UniProtKB-SubCell"/>
</dbReference>
<keyword evidence="4 6" id="KW-1133">Transmembrane helix</keyword>
<feature type="transmembrane region" description="Helical" evidence="6">
    <location>
        <begin position="398"/>
        <end position="418"/>
    </location>
</feature>
<keyword evidence="8" id="KW-1185">Reference proteome</keyword>
<sequence>MEISSDQNSINHQLSRSKGGLRTMPFIIANEVFEKVASYGLMSNMILYLMREYNMSSATGATTLFLWSAISYFLPVIGAFVSDSYLGRFRVIILGSISSLLGMILLWLTTMIPQANPRTGESATSGQLALLFSSFVLMSIGAGGIRPCSLAFGADQFNKPDNPKNERILQSFFNWYYASVGVSIMVAVTVIVYIQDHKGWKVGFAVTAILMLLSNVLFFLGSPFYIKVKAKKTLFTGFAQVVVVAWKNKDLVFPLQNSNGWYHHPKGSKLVAPTNRLRFLNKACIIRNPDRDLNPDGSAIKPWSLCTVEQVEDLKSLMKVIPLWSTGIMVCVIFSQHSFAVLQATTMNRHITSSFQFPAGSFFVFSILTLTIWVMIYDRIIVPFLSKFTGHPGGISDIQRMGIGILLSCLASIVSALVEHVRRRTAIQRGLLENAHAVVDMSAFWLVPQHCLVGLAEAFNAIAQIKFYYSQFPKSMSSIAVALFSLGMAIGNLVGSLIVRVVDEASKRGGRDSWVSTNLNKGHYDYYYWLIAILACANFIYFLVCSWAYGSEEEVTRVASYGLLPNMILYLMRDYKIEAASGSSILQLWSALSNFMPLIGAFLSDSYLGRFRVIALGSISSFIGMVLLWLTTMIPQAKPNSGDSANPGQLLFLFAAFGFMSIGAGGIRPCSIAFGADQLIRKDNPNNARIIQSYFNWYYASIGLSTVLALTVIVYIQDHLGWRVGFGIPAILMFFAAIMFFLGSPLYVKVKANKSLLTGLFQVAVIAFKNRRLSYPENGQYHCQNNSELITPTEKLRFLNKACIIRDSENDLNPDGTISKPWNIATVDQVEGLKSLIRILPIWSTGIIIYMALTQNSLSILQANTMDRHLISGSSFKIPAATFNVFTIVTLTIFVAFYDRVMIPLLAKYTGRPRGLSLKLRMGLGLVLSVLAMVISAIVEIYRRRIANQQGFADKPRAVIDMSAWWLVPHYCVAGLAEGLNAVGQIEFYYSQLPRGMASLAMALFSLGNCFSSLLGSLLIKVVDRATKGGGKYSWVGSNPNRAHYDYYYWFIAILCFANLLYFIVCCWAYGPSKEEKITGMMDVHEDEVVKEEK</sequence>
<dbReference type="Pfam" id="PF00854">
    <property type="entry name" value="PTR2"/>
    <property type="match status" value="2"/>
</dbReference>
<keyword evidence="3 6" id="KW-0812">Transmembrane</keyword>
<dbReference type="InterPro" id="IPR000109">
    <property type="entry name" value="POT_fam"/>
</dbReference>
<organism evidence="7 8">
    <name type="scientific">Macleaya cordata</name>
    <name type="common">Five-seeded plume-poppy</name>
    <name type="synonym">Bocconia cordata</name>
    <dbReference type="NCBI Taxonomy" id="56857"/>
    <lineage>
        <taxon>Eukaryota</taxon>
        <taxon>Viridiplantae</taxon>
        <taxon>Streptophyta</taxon>
        <taxon>Embryophyta</taxon>
        <taxon>Tracheophyta</taxon>
        <taxon>Spermatophyta</taxon>
        <taxon>Magnoliopsida</taxon>
        <taxon>Ranunculales</taxon>
        <taxon>Papaveraceae</taxon>
        <taxon>Papaveroideae</taxon>
        <taxon>Macleaya</taxon>
    </lineage>
</organism>
<dbReference type="OMA" id="NQSGQAC"/>
<feature type="transmembrane region" description="Helical" evidence="6">
    <location>
        <begin position="175"/>
        <end position="194"/>
    </location>
</feature>
<feature type="transmembrane region" description="Helical" evidence="6">
    <location>
        <begin position="696"/>
        <end position="716"/>
    </location>
</feature>
<feature type="transmembrane region" description="Helical" evidence="6">
    <location>
        <begin position="728"/>
        <end position="748"/>
    </location>
</feature>
<feature type="transmembrane region" description="Helical" evidence="6">
    <location>
        <begin position="89"/>
        <end position="108"/>
    </location>
</feature>
<comment type="similarity">
    <text evidence="2">Belongs to the major facilitator superfamily. Proton-dependent oligopeptide transporter (POT/PTR) (TC 2.A.17) family.</text>
</comment>
<dbReference type="PANTHER" id="PTHR11654">
    <property type="entry name" value="OLIGOPEPTIDE TRANSPORTER-RELATED"/>
    <property type="match status" value="1"/>
</dbReference>
<keyword evidence="5 6" id="KW-0472">Membrane</keyword>
<feature type="transmembrane region" description="Helical" evidence="6">
    <location>
        <begin position="835"/>
        <end position="853"/>
    </location>
</feature>
<feature type="transmembrane region" description="Helical" evidence="6">
    <location>
        <begin position="918"/>
        <end position="939"/>
    </location>
</feature>
<comment type="subcellular location">
    <subcellularLocation>
        <location evidence="1">Membrane</location>
        <topology evidence="1">Multi-pass membrane protein</topology>
    </subcellularLocation>
</comment>
<dbReference type="SUPFAM" id="SSF103473">
    <property type="entry name" value="MFS general substrate transporter"/>
    <property type="match status" value="2"/>
</dbReference>
<reference evidence="7 8" key="1">
    <citation type="journal article" date="2017" name="Mol. Plant">
        <title>The Genome of Medicinal Plant Macleaya cordata Provides New Insights into Benzylisoquinoline Alkaloids Metabolism.</title>
        <authorList>
            <person name="Liu X."/>
            <person name="Liu Y."/>
            <person name="Huang P."/>
            <person name="Ma Y."/>
            <person name="Qing Z."/>
            <person name="Tang Q."/>
            <person name="Cao H."/>
            <person name="Cheng P."/>
            <person name="Zheng Y."/>
            <person name="Yuan Z."/>
            <person name="Zhou Y."/>
            <person name="Liu J."/>
            <person name="Tang Z."/>
            <person name="Zhuo Y."/>
            <person name="Zhang Y."/>
            <person name="Yu L."/>
            <person name="Huang J."/>
            <person name="Yang P."/>
            <person name="Peng Q."/>
            <person name="Zhang J."/>
            <person name="Jiang W."/>
            <person name="Zhang Z."/>
            <person name="Lin K."/>
            <person name="Ro D.K."/>
            <person name="Chen X."/>
            <person name="Xiong X."/>
            <person name="Shang Y."/>
            <person name="Huang S."/>
            <person name="Zeng J."/>
        </authorList>
    </citation>
    <scope>NUCLEOTIDE SEQUENCE [LARGE SCALE GENOMIC DNA]</scope>
    <source>
        <strain evidence="8">cv. BLH2017</strain>
        <tissue evidence="7">Root</tissue>
    </source>
</reference>
<dbReference type="Proteomes" id="UP000195402">
    <property type="component" value="Unassembled WGS sequence"/>
</dbReference>
<dbReference type="Gene3D" id="1.20.1250.20">
    <property type="entry name" value="MFS general substrate transporter like domains"/>
    <property type="match status" value="2"/>
</dbReference>
<feature type="transmembrane region" description="Helical" evidence="6">
    <location>
        <begin position="359"/>
        <end position="377"/>
    </location>
</feature>
<name>A0A200RC68_MACCD</name>
<evidence type="ECO:0000313" key="8">
    <source>
        <dbReference type="Proteomes" id="UP000195402"/>
    </source>
</evidence>
<feature type="transmembrane region" description="Helical" evidence="6">
    <location>
        <begin position="479"/>
        <end position="502"/>
    </location>
</feature>
<comment type="caution">
    <text evidence="7">The sequence shown here is derived from an EMBL/GenBank/DDBJ whole genome shotgun (WGS) entry which is preliminary data.</text>
</comment>
<dbReference type="InterPro" id="IPR036259">
    <property type="entry name" value="MFS_trans_sf"/>
</dbReference>
<feature type="transmembrane region" description="Helical" evidence="6">
    <location>
        <begin position="64"/>
        <end position="82"/>
    </location>
</feature>
<dbReference type="InParanoid" id="A0A200RC68"/>
<evidence type="ECO:0000256" key="1">
    <source>
        <dbReference type="ARBA" id="ARBA00004141"/>
    </source>
</evidence>